<dbReference type="GO" id="GO:0015940">
    <property type="term" value="P:pantothenate biosynthetic process"/>
    <property type="evidence" value="ECO:0007669"/>
    <property type="project" value="UniProtKB-UniPathway"/>
</dbReference>
<dbReference type="InterPro" id="IPR008927">
    <property type="entry name" value="6-PGluconate_DH-like_C_sf"/>
</dbReference>
<evidence type="ECO:0000256" key="5">
    <source>
        <dbReference type="ARBA" id="ARBA00022655"/>
    </source>
</evidence>
<evidence type="ECO:0000259" key="12">
    <source>
        <dbReference type="Pfam" id="PF08546"/>
    </source>
</evidence>
<dbReference type="EMBL" id="NTFH01000003">
    <property type="protein sequence ID" value="PHQ16651.1"/>
    <property type="molecule type" value="Genomic_DNA"/>
</dbReference>
<evidence type="ECO:0000256" key="6">
    <source>
        <dbReference type="ARBA" id="ARBA00022857"/>
    </source>
</evidence>
<evidence type="ECO:0000256" key="2">
    <source>
        <dbReference type="ARBA" id="ARBA00007870"/>
    </source>
</evidence>
<evidence type="ECO:0000313" key="13">
    <source>
        <dbReference type="EMBL" id="PHQ16651.1"/>
    </source>
</evidence>
<protein>
    <recommendedName>
        <fullName evidence="4 10">2-dehydropantoate 2-reductase</fullName>
        <ecNumber evidence="3 10">1.1.1.169</ecNumber>
    </recommendedName>
    <alternativeName>
        <fullName evidence="8 10">Ketopantoate reductase</fullName>
    </alternativeName>
</protein>
<keyword evidence="6 10" id="KW-0521">NADP</keyword>
<dbReference type="Proteomes" id="UP000231409">
    <property type="component" value="Unassembled WGS sequence"/>
</dbReference>
<dbReference type="EC" id="1.1.1.169" evidence="3 10"/>
<feature type="domain" description="Ketopantoate reductase C-terminal" evidence="12">
    <location>
        <begin position="189"/>
        <end position="312"/>
    </location>
</feature>
<proteinExistence type="inferred from homology"/>
<evidence type="ECO:0000256" key="4">
    <source>
        <dbReference type="ARBA" id="ARBA00019465"/>
    </source>
</evidence>
<comment type="similarity">
    <text evidence="2 10">Belongs to the ketopantoate reductase family.</text>
</comment>
<dbReference type="RefSeq" id="WP_099612903.1">
    <property type="nucleotide sequence ID" value="NZ_KZ319367.1"/>
</dbReference>
<dbReference type="PANTHER" id="PTHR43765">
    <property type="entry name" value="2-DEHYDROPANTOATE 2-REDUCTASE-RELATED"/>
    <property type="match status" value="1"/>
</dbReference>
<dbReference type="InterPro" id="IPR036291">
    <property type="entry name" value="NAD(P)-bd_dom_sf"/>
</dbReference>
<dbReference type="Gene3D" id="1.10.1040.10">
    <property type="entry name" value="N-(1-d-carboxylethyl)-l-norvaline Dehydrogenase, domain 2"/>
    <property type="match status" value="1"/>
</dbReference>
<dbReference type="InterPro" id="IPR050838">
    <property type="entry name" value="Ketopantoate_reductase"/>
</dbReference>
<reference evidence="13 14" key="1">
    <citation type="submission" date="2017-09" db="EMBL/GenBank/DDBJ databases">
        <title>The draft genome sequences of Marinobacter sp. PWS21.</title>
        <authorList>
            <person name="Cao J."/>
        </authorList>
    </citation>
    <scope>NUCLEOTIDE SEQUENCE [LARGE SCALE GENOMIC DNA]</scope>
    <source>
        <strain evidence="13 14">PWS21</strain>
    </source>
</reference>
<dbReference type="NCBIfam" id="TIGR00745">
    <property type="entry name" value="apbA_panE"/>
    <property type="match status" value="1"/>
</dbReference>
<evidence type="ECO:0000256" key="10">
    <source>
        <dbReference type="RuleBase" id="RU362068"/>
    </source>
</evidence>
<dbReference type="GO" id="GO:0005737">
    <property type="term" value="C:cytoplasm"/>
    <property type="evidence" value="ECO:0007669"/>
    <property type="project" value="TreeGrafter"/>
</dbReference>
<comment type="pathway">
    <text evidence="1 10">Cofactor biosynthesis; (R)-pantothenate biosynthesis; (R)-pantoate from 3-methyl-2-oxobutanoate: step 2/2.</text>
</comment>
<dbReference type="Pfam" id="PF08546">
    <property type="entry name" value="ApbA_C"/>
    <property type="match status" value="1"/>
</dbReference>
<dbReference type="InterPro" id="IPR013752">
    <property type="entry name" value="KPA_reductase"/>
</dbReference>
<dbReference type="Gene3D" id="3.40.50.720">
    <property type="entry name" value="NAD(P)-binding Rossmann-like Domain"/>
    <property type="match status" value="1"/>
</dbReference>
<dbReference type="SUPFAM" id="SSF51735">
    <property type="entry name" value="NAD(P)-binding Rossmann-fold domains"/>
    <property type="match status" value="1"/>
</dbReference>
<dbReference type="AlphaFoldDB" id="A0A2G1UQ57"/>
<name>A0A2G1UQ57_9GAMM</name>
<comment type="function">
    <text evidence="10">Catalyzes the NADPH-dependent reduction of ketopantoate into pantoic acid.</text>
</comment>
<accession>A0A2G1UQ57</accession>
<dbReference type="InterPro" id="IPR013328">
    <property type="entry name" value="6PGD_dom2"/>
</dbReference>
<dbReference type="InterPro" id="IPR003710">
    <property type="entry name" value="ApbA"/>
</dbReference>
<keyword evidence="14" id="KW-1185">Reference proteome</keyword>
<sequence length="318" mass="33969">MAASGLVPSNRPGDGTVAILGAGSLGRLWAGYLPAGTALFVPRTDSPDQSRYPVSYQLLCPDDTERPVTVAWFDPACQLPDLLLVTTKAQDTLAALETVMPMLPEHTPVVLFQNGMGSQQAVAARWPDRPVLAASTTEGANRPAADITVHAGRGQTWLGALTASANPVITKVTETLASTGLEVIPTAAILQRLWDKLIINAGINPFTALLDCPNGDLLTAPLFLEHIDALCREISQLLEAEKLPTASPQALRQRIEQVATATASNTSSMRADVQHGRATEIDYINGFMVSRGARLGLPMPVNQMLTEQVKQLSTNYGR</sequence>
<dbReference type="GO" id="GO:0008677">
    <property type="term" value="F:2-dehydropantoate 2-reductase activity"/>
    <property type="evidence" value="ECO:0007669"/>
    <property type="project" value="UniProtKB-EC"/>
</dbReference>
<dbReference type="Pfam" id="PF02558">
    <property type="entry name" value="ApbA"/>
    <property type="match status" value="1"/>
</dbReference>
<evidence type="ECO:0000256" key="8">
    <source>
        <dbReference type="ARBA" id="ARBA00032024"/>
    </source>
</evidence>
<dbReference type="UniPathway" id="UPA00028">
    <property type="reaction ID" value="UER00004"/>
</dbReference>
<dbReference type="InterPro" id="IPR013332">
    <property type="entry name" value="KPR_N"/>
</dbReference>
<comment type="catalytic activity">
    <reaction evidence="9 10">
        <text>(R)-pantoate + NADP(+) = 2-dehydropantoate + NADPH + H(+)</text>
        <dbReference type="Rhea" id="RHEA:16233"/>
        <dbReference type="ChEBI" id="CHEBI:11561"/>
        <dbReference type="ChEBI" id="CHEBI:15378"/>
        <dbReference type="ChEBI" id="CHEBI:15980"/>
        <dbReference type="ChEBI" id="CHEBI:57783"/>
        <dbReference type="ChEBI" id="CHEBI:58349"/>
        <dbReference type="EC" id="1.1.1.169"/>
    </reaction>
</comment>
<comment type="caution">
    <text evidence="13">The sequence shown here is derived from an EMBL/GenBank/DDBJ whole genome shotgun (WGS) entry which is preliminary data.</text>
</comment>
<evidence type="ECO:0000256" key="7">
    <source>
        <dbReference type="ARBA" id="ARBA00023002"/>
    </source>
</evidence>
<gene>
    <name evidence="13" type="ORF">CLH61_01335</name>
</gene>
<evidence type="ECO:0000259" key="11">
    <source>
        <dbReference type="Pfam" id="PF02558"/>
    </source>
</evidence>
<keyword evidence="5 10" id="KW-0566">Pantothenate biosynthesis</keyword>
<keyword evidence="7 10" id="KW-0560">Oxidoreductase</keyword>
<evidence type="ECO:0000256" key="1">
    <source>
        <dbReference type="ARBA" id="ARBA00004994"/>
    </source>
</evidence>
<dbReference type="FunFam" id="1.10.1040.10:FF:000017">
    <property type="entry name" value="2-dehydropantoate 2-reductase"/>
    <property type="match status" value="1"/>
</dbReference>
<dbReference type="PANTHER" id="PTHR43765:SF2">
    <property type="entry name" value="2-DEHYDROPANTOATE 2-REDUCTASE"/>
    <property type="match status" value="1"/>
</dbReference>
<evidence type="ECO:0000313" key="14">
    <source>
        <dbReference type="Proteomes" id="UP000231409"/>
    </source>
</evidence>
<dbReference type="GO" id="GO:0050661">
    <property type="term" value="F:NADP binding"/>
    <property type="evidence" value="ECO:0007669"/>
    <property type="project" value="TreeGrafter"/>
</dbReference>
<evidence type="ECO:0000256" key="9">
    <source>
        <dbReference type="ARBA" id="ARBA00048793"/>
    </source>
</evidence>
<evidence type="ECO:0000256" key="3">
    <source>
        <dbReference type="ARBA" id="ARBA00013014"/>
    </source>
</evidence>
<feature type="domain" description="Ketopantoate reductase N-terminal" evidence="11">
    <location>
        <begin position="17"/>
        <end position="161"/>
    </location>
</feature>
<dbReference type="SUPFAM" id="SSF48179">
    <property type="entry name" value="6-phosphogluconate dehydrogenase C-terminal domain-like"/>
    <property type="match status" value="1"/>
</dbReference>
<organism evidence="13 14">
    <name type="scientific">Marinobacter profundi</name>
    <dbReference type="NCBI Taxonomy" id="2666256"/>
    <lineage>
        <taxon>Bacteria</taxon>
        <taxon>Pseudomonadati</taxon>
        <taxon>Pseudomonadota</taxon>
        <taxon>Gammaproteobacteria</taxon>
        <taxon>Pseudomonadales</taxon>
        <taxon>Marinobacteraceae</taxon>
        <taxon>Marinobacter</taxon>
    </lineage>
</organism>